<dbReference type="InterPro" id="IPR036919">
    <property type="entry name" value="Ribo_uL30_ferredoxin-like_sf"/>
</dbReference>
<comment type="similarity">
    <text evidence="1">Belongs to the universal ribosomal protein uL30 family.</text>
</comment>
<keyword evidence="9" id="KW-1185">Reference proteome</keyword>
<keyword evidence="3" id="KW-0687">Ribonucleoprotein</keyword>
<dbReference type="InterPro" id="IPR005998">
    <property type="entry name" value="Ribosomal_uL30_euk"/>
</dbReference>
<dbReference type="GO" id="GO:0003723">
    <property type="term" value="F:RNA binding"/>
    <property type="evidence" value="ECO:0007669"/>
    <property type="project" value="InterPro"/>
</dbReference>
<dbReference type="AlphaFoldDB" id="A0A238FNE8"/>
<name>A0A238FNE8_9BASI</name>
<dbReference type="InterPro" id="IPR039699">
    <property type="entry name" value="Ribosomal_uL30"/>
</dbReference>
<evidence type="ECO:0000256" key="5">
    <source>
        <dbReference type="SAM" id="MobiDB-lite"/>
    </source>
</evidence>
<proteinExistence type="inferred from homology"/>
<keyword evidence="2" id="KW-0689">Ribosomal protein</keyword>
<dbReference type="Pfam" id="PF00327">
    <property type="entry name" value="Ribosomal_L30"/>
    <property type="match status" value="1"/>
</dbReference>
<dbReference type="Pfam" id="PF08079">
    <property type="entry name" value="Ribosomal_L30_N"/>
    <property type="match status" value="1"/>
</dbReference>
<feature type="region of interest" description="Disordered" evidence="5">
    <location>
        <begin position="1"/>
        <end position="34"/>
    </location>
</feature>
<dbReference type="PANTHER" id="PTHR11524:SF16">
    <property type="entry name" value="LARGE RIBOSOMAL SUBUNIT PROTEIN UL30"/>
    <property type="match status" value="1"/>
</dbReference>
<evidence type="ECO:0000259" key="6">
    <source>
        <dbReference type="Pfam" id="PF00327"/>
    </source>
</evidence>
<accession>A0A238FNE8</accession>
<dbReference type="Proteomes" id="UP000198372">
    <property type="component" value="Unassembled WGS sequence"/>
</dbReference>
<dbReference type="PANTHER" id="PTHR11524">
    <property type="entry name" value="60S RIBOSOMAL PROTEIN L7"/>
    <property type="match status" value="1"/>
</dbReference>
<dbReference type="STRING" id="269621.A0A238FNE8"/>
<protein>
    <submittedName>
        <fullName evidence="8">BQ2448_7340 protein</fullName>
    </submittedName>
</protein>
<feature type="coiled-coil region" evidence="4">
    <location>
        <begin position="160"/>
        <end position="187"/>
    </location>
</feature>
<dbReference type="InterPro" id="IPR012988">
    <property type="entry name" value="Ribosomal_uL30_N_euk"/>
</dbReference>
<evidence type="ECO:0000256" key="4">
    <source>
        <dbReference type="SAM" id="Coils"/>
    </source>
</evidence>
<evidence type="ECO:0000256" key="1">
    <source>
        <dbReference type="ARBA" id="ARBA00007594"/>
    </source>
</evidence>
<dbReference type="CDD" id="cd01657">
    <property type="entry name" value="Ribosomal_L7_archeal_euk"/>
    <property type="match status" value="1"/>
</dbReference>
<dbReference type="InterPro" id="IPR035808">
    <property type="entry name" value="Ribosomal_uL30_euk_arc"/>
</dbReference>
<gene>
    <name evidence="8" type="ORF">BQ2448_7340</name>
</gene>
<feature type="compositionally biased region" description="Basic and acidic residues" evidence="5">
    <location>
        <begin position="25"/>
        <end position="34"/>
    </location>
</feature>
<feature type="domain" description="Large ribosomal subunit protein uL30 N-terminal eukaryotes" evidence="7">
    <location>
        <begin position="155"/>
        <end position="198"/>
    </location>
</feature>
<evidence type="ECO:0000256" key="3">
    <source>
        <dbReference type="ARBA" id="ARBA00023274"/>
    </source>
</evidence>
<reference evidence="9" key="1">
    <citation type="submission" date="2016-09" db="EMBL/GenBank/DDBJ databases">
        <authorList>
            <person name="Jeantristanb JTB J.-T."/>
            <person name="Ricardo R."/>
        </authorList>
    </citation>
    <scope>NUCLEOTIDE SEQUENCE [LARGE SCALE GENOMIC DNA]</scope>
</reference>
<dbReference type="NCBIfam" id="TIGR01310">
    <property type="entry name" value="uL30_euk"/>
    <property type="match status" value="1"/>
</dbReference>
<dbReference type="GO" id="GO:0000463">
    <property type="term" value="P:maturation of LSU-rRNA from tricistronic rRNA transcript (SSU-rRNA, 5.8S rRNA, LSU-rRNA)"/>
    <property type="evidence" value="ECO:0007669"/>
    <property type="project" value="TreeGrafter"/>
</dbReference>
<dbReference type="GO" id="GO:0022625">
    <property type="term" value="C:cytosolic large ribosomal subunit"/>
    <property type="evidence" value="ECO:0007669"/>
    <property type="project" value="TreeGrafter"/>
</dbReference>
<evidence type="ECO:0000259" key="7">
    <source>
        <dbReference type="Pfam" id="PF08079"/>
    </source>
</evidence>
<dbReference type="GO" id="GO:0003735">
    <property type="term" value="F:structural constituent of ribosome"/>
    <property type="evidence" value="ECO:0007669"/>
    <property type="project" value="TreeGrafter"/>
</dbReference>
<feature type="domain" description="Large ribosomal subunit protein uL30-like ferredoxin-like fold" evidence="6">
    <location>
        <begin position="203"/>
        <end position="253"/>
    </location>
</feature>
<organism evidence="8 9">
    <name type="scientific">Microbotryum intermedium</name>
    <dbReference type="NCBI Taxonomy" id="269621"/>
    <lineage>
        <taxon>Eukaryota</taxon>
        <taxon>Fungi</taxon>
        <taxon>Dikarya</taxon>
        <taxon>Basidiomycota</taxon>
        <taxon>Pucciniomycotina</taxon>
        <taxon>Microbotryomycetes</taxon>
        <taxon>Microbotryales</taxon>
        <taxon>Microbotryaceae</taxon>
        <taxon>Microbotryum</taxon>
    </lineage>
</organism>
<dbReference type="Gene3D" id="3.30.1390.20">
    <property type="entry name" value="Ribosomal protein L30, ferredoxin-like fold domain"/>
    <property type="match status" value="1"/>
</dbReference>
<dbReference type="InterPro" id="IPR016082">
    <property type="entry name" value="Ribosomal_uL30_ferredoxin-like"/>
</dbReference>
<evidence type="ECO:0000313" key="9">
    <source>
        <dbReference type="Proteomes" id="UP000198372"/>
    </source>
</evidence>
<dbReference type="InterPro" id="IPR018038">
    <property type="entry name" value="Ribosomal_uL30_CS"/>
</dbReference>
<dbReference type="FunFam" id="3.30.1390.20:FF:000004">
    <property type="entry name" value="60S ribosomal protein L7"/>
    <property type="match status" value="1"/>
</dbReference>
<dbReference type="OrthoDB" id="28644at2759"/>
<dbReference type="EMBL" id="FMSP01000018">
    <property type="protein sequence ID" value="SCV73414.1"/>
    <property type="molecule type" value="Genomic_DNA"/>
</dbReference>
<keyword evidence="4" id="KW-0175">Coiled coil</keyword>
<sequence length="362" mass="40444">MSSTTVPSKQDILVPETLLKKRKSTEKSREEKKNAALEARKVRPILPFLPSRSRLVRHHDEQSMSTATWERNGVRAGGIIDGRYGRGGGSKWGGSLGRARRATTPQLCKGTEDRDGSVIANHVTHHTTMTIWTNDERSLLDTSSDTSLDLGGGAASRSKRQVAFKRAEQYVNEYKKAEREEIRLKRAAKAAGDFYVPAEPKVYFVMRIKGINNLAPKTKKIMRLLRLLQINNGVFVRVTKATSQMLLMVEPYITYGELSLSAARSVIYKRGALKINGQRIPITSNQVVEQALGKYGILTIEDIVHEIVTCGPAFKQVSNALWPFKLSNALGGYRTRKFKTFIEGGETGKREHFINDLVRASN</sequence>
<evidence type="ECO:0000313" key="8">
    <source>
        <dbReference type="EMBL" id="SCV73414.1"/>
    </source>
</evidence>
<evidence type="ECO:0000256" key="2">
    <source>
        <dbReference type="ARBA" id="ARBA00022980"/>
    </source>
</evidence>
<dbReference type="SUPFAM" id="SSF55129">
    <property type="entry name" value="Ribosomal protein L30p/L7e"/>
    <property type="match status" value="1"/>
</dbReference>
<dbReference type="PROSITE" id="PS00634">
    <property type="entry name" value="RIBOSOMAL_L30"/>
    <property type="match status" value="1"/>
</dbReference>